<gene>
    <name evidence="1" type="ORF">LEP1GSC104_1009</name>
</gene>
<evidence type="ECO:0000313" key="2">
    <source>
        <dbReference type="Proteomes" id="UP000006324"/>
    </source>
</evidence>
<sequence>MGTTTKKFLSQSPVSLVKNVRTLLCKSELESLQKTIRYDFYSTFEMDSKKF</sequence>
<comment type="caution">
    <text evidence="1">The sequence shown here is derived from an EMBL/GenBank/DDBJ whole genome shotgun (WGS) entry which is preliminary data.</text>
</comment>
<accession>A0A0F6HF79</accession>
<dbReference type="EMBL" id="AHNQ02000006">
    <property type="protein sequence ID" value="EKO27021.1"/>
    <property type="molecule type" value="Genomic_DNA"/>
</dbReference>
<protein>
    <submittedName>
        <fullName evidence="1">Uncharacterized protein</fullName>
    </submittedName>
</protein>
<evidence type="ECO:0000313" key="1">
    <source>
        <dbReference type="EMBL" id="EKO27021.1"/>
    </source>
</evidence>
<organism evidence="1 2">
    <name type="scientific">Leptospira interrogans str. UI 12621</name>
    <dbReference type="NCBI Taxonomy" id="1049937"/>
    <lineage>
        <taxon>Bacteria</taxon>
        <taxon>Pseudomonadati</taxon>
        <taxon>Spirochaetota</taxon>
        <taxon>Spirochaetia</taxon>
        <taxon>Leptospirales</taxon>
        <taxon>Leptospiraceae</taxon>
        <taxon>Leptospira</taxon>
    </lineage>
</organism>
<name>A0A0F6HF79_LEPIR</name>
<proteinExistence type="predicted"/>
<reference evidence="1 2" key="1">
    <citation type="submission" date="2012-09" db="EMBL/GenBank/DDBJ databases">
        <authorList>
            <person name="Harkins D.M."/>
            <person name="Durkin A.S."/>
            <person name="Brinkac L.M."/>
            <person name="Selengut J.D."/>
            <person name="Sanka R."/>
            <person name="DePew J."/>
            <person name="Purushe J."/>
            <person name="Chanthongthip A."/>
            <person name="Lattana O."/>
            <person name="Phetsouvanh R."/>
            <person name="Newton P.N."/>
            <person name="Vinetz J.M."/>
            <person name="Sutton G.G."/>
            <person name="Nelson W.C."/>
            <person name="Fouts D.E."/>
        </authorList>
    </citation>
    <scope>NUCLEOTIDE SEQUENCE [LARGE SCALE GENOMIC DNA]</scope>
    <source>
        <strain evidence="1 2">UI 12621</strain>
    </source>
</reference>
<dbReference type="Proteomes" id="UP000006324">
    <property type="component" value="Unassembled WGS sequence"/>
</dbReference>
<dbReference type="AlphaFoldDB" id="A0A0F6HF79"/>